<dbReference type="Pfam" id="PF00069">
    <property type="entry name" value="Pkinase"/>
    <property type="match status" value="1"/>
</dbReference>
<accession>A0AAN6P7N2</accession>
<sequence>DQVKWIKYGKNHFCPIILGQVVNDRYRIISLLGFGGAGMVWLAIDEPHPRYYVALKITRGCDRTGNEELTLRLLMQSRDHDSRGGHKIIELFDAFDIESANGIHRCLVLELAAGSLVDIKHHEEFTFDQHLVMFKQCVQAVAHLHSQGLVHGGNHRLPPTLSPVDTLR</sequence>
<evidence type="ECO:0000313" key="7">
    <source>
        <dbReference type="EMBL" id="KAK4033258.1"/>
    </source>
</evidence>
<keyword evidence="5" id="KW-0067">ATP-binding</keyword>
<dbReference type="GO" id="GO:0005634">
    <property type="term" value="C:nucleus"/>
    <property type="evidence" value="ECO:0007669"/>
    <property type="project" value="TreeGrafter"/>
</dbReference>
<feature type="non-terminal residue" evidence="7">
    <location>
        <position position="1"/>
    </location>
</feature>
<organism evidence="7 8">
    <name type="scientific">Parachaetomium inaequale</name>
    <dbReference type="NCBI Taxonomy" id="2588326"/>
    <lineage>
        <taxon>Eukaryota</taxon>
        <taxon>Fungi</taxon>
        <taxon>Dikarya</taxon>
        <taxon>Ascomycota</taxon>
        <taxon>Pezizomycotina</taxon>
        <taxon>Sordariomycetes</taxon>
        <taxon>Sordariomycetidae</taxon>
        <taxon>Sordariales</taxon>
        <taxon>Chaetomiaceae</taxon>
        <taxon>Parachaetomium</taxon>
    </lineage>
</organism>
<reference evidence="8" key="1">
    <citation type="journal article" date="2023" name="Mol. Phylogenet. Evol.">
        <title>Genome-scale phylogeny and comparative genomics of the fungal order Sordariales.</title>
        <authorList>
            <person name="Hensen N."/>
            <person name="Bonometti L."/>
            <person name="Westerberg I."/>
            <person name="Brannstrom I.O."/>
            <person name="Guillou S."/>
            <person name="Cros-Aarteil S."/>
            <person name="Calhoun S."/>
            <person name="Haridas S."/>
            <person name="Kuo A."/>
            <person name="Mondo S."/>
            <person name="Pangilinan J."/>
            <person name="Riley R."/>
            <person name="LaButti K."/>
            <person name="Andreopoulos B."/>
            <person name="Lipzen A."/>
            <person name="Chen C."/>
            <person name="Yan M."/>
            <person name="Daum C."/>
            <person name="Ng V."/>
            <person name="Clum A."/>
            <person name="Steindorff A."/>
            <person name="Ohm R.A."/>
            <person name="Martin F."/>
            <person name="Silar P."/>
            <person name="Natvig D.O."/>
            <person name="Lalanne C."/>
            <person name="Gautier V."/>
            <person name="Ament-Velasquez S.L."/>
            <person name="Kruys A."/>
            <person name="Hutchinson M.I."/>
            <person name="Powell A.J."/>
            <person name="Barry K."/>
            <person name="Miller A.N."/>
            <person name="Grigoriev I.V."/>
            <person name="Debuchy R."/>
            <person name="Gladieux P."/>
            <person name="Hiltunen Thoren M."/>
            <person name="Johannesson H."/>
        </authorList>
    </citation>
    <scope>NUCLEOTIDE SEQUENCE [LARGE SCALE GENOMIC DNA]</scope>
    <source>
        <strain evidence="8">CBS 284.82</strain>
    </source>
</reference>
<evidence type="ECO:0000313" key="8">
    <source>
        <dbReference type="Proteomes" id="UP001303115"/>
    </source>
</evidence>
<dbReference type="Proteomes" id="UP001303115">
    <property type="component" value="Unassembled WGS sequence"/>
</dbReference>
<dbReference type="GO" id="GO:0005524">
    <property type="term" value="F:ATP binding"/>
    <property type="evidence" value="ECO:0007669"/>
    <property type="project" value="UniProtKB-KW"/>
</dbReference>
<dbReference type="InterPro" id="IPR000719">
    <property type="entry name" value="Prot_kinase_dom"/>
</dbReference>
<evidence type="ECO:0000256" key="1">
    <source>
        <dbReference type="ARBA" id="ARBA00022527"/>
    </source>
</evidence>
<dbReference type="PROSITE" id="PS50011">
    <property type="entry name" value="PROTEIN_KINASE_DOM"/>
    <property type="match status" value="1"/>
</dbReference>
<dbReference type="GO" id="GO:0004674">
    <property type="term" value="F:protein serine/threonine kinase activity"/>
    <property type="evidence" value="ECO:0007669"/>
    <property type="project" value="UniProtKB-KW"/>
</dbReference>
<proteinExistence type="predicted"/>
<keyword evidence="8" id="KW-1185">Reference proteome</keyword>
<feature type="domain" description="Protein kinase" evidence="6">
    <location>
        <begin position="26"/>
        <end position="168"/>
    </location>
</feature>
<evidence type="ECO:0000256" key="3">
    <source>
        <dbReference type="ARBA" id="ARBA00022741"/>
    </source>
</evidence>
<dbReference type="GO" id="GO:0043484">
    <property type="term" value="P:regulation of RNA splicing"/>
    <property type="evidence" value="ECO:0007669"/>
    <property type="project" value="TreeGrafter"/>
</dbReference>
<gene>
    <name evidence="7" type="ORF">C8A01DRAFT_19776</name>
</gene>
<dbReference type="Gene3D" id="1.10.510.10">
    <property type="entry name" value="Transferase(Phosphotransferase) domain 1"/>
    <property type="match status" value="1"/>
</dbReference>
<keyword evidence="2" id="KW-0808">Transferase</keyword>
<keyword evidence="1" id="KW-0723">Serine/threonine-protein kinase</keyword>
<evidence type="ECO:0000256" key="2">
    <source>
        <dbReference type="ARBA" id="ARBA00022679"/>
    </source>
</evidence>
<evidence type="ECO:0000256" key="5">
    <source>
        <dbReference type="ARBA" id="ARBA00022840"/>
    </source>
</evidence>
<evidence type="ECO:0000259" key="6">
    <source>
        <dbReference type="PROSITE" id="PS50011"/>
    </source>
</evidence>
<keyword evidence="4 7" id="KW-0418">Kinase</keyword>
<protein>
    <submittedName>
        <fullName evidence="7">Kinase-like domain-containing protein</fullName>
    </submittedName>
</protein>
<dbReference type="PANTHER" id="PTHR45646:SF11">
    <property type="entry name" value="SERINE_THREONINE-PROTEIN KINASE DOA"/>
    <property type="match status" value="1"/>
</dbReference>
<dbReference type="SUPFAM" id="SSF56112">
    <property type="entry name" value="Protein kinase-like (PK-like)"/>
    <property type="match status" value="1"/>
</dbReference>
<dbReference type="InterPro" id="IPR011009">
    <property type="entry name" value="Kinase-like_dom_sf"/>
</dbReference>
<keyword evidence="3" id="KW-0547">Nucleotide-binding</keyword>
<comment type="caution">
    <text evidence="7">The sequence shown here is derived from an EMBL/GenBank/DDBJ whole genome shotgun (WGS) entry which is preliminary data.</text>
</comment>
<dbReference type="Gene3D" id="3.30.200.20">
    <property type="entry name" value="Phosphorylase Kinase, domain 1"/>
    <property type="match status" value="1"/>
</dbReference>
<name>A0AAN6P7N2_9PEZI</name>
<dbReference type="PANTHER" id="PTHR45646">
    <property type="entry name" value="SERINE/THREONINE-PROTEIN KINASE DOA-RELATED"/>
    <property type="match status" value="1"/>
</dbReference>
<dbReference type="AlphaFoldDB" id="A0AAN6P7N2"/>
<dbReference type="EMBL" id="MU854542">
    <property type="protein sequence ID" value="KAK4033258.1"/>
    <property type="molecule type" value="Genomic_DNA"/>
</dbReference>
<evidence type="ECO:0000256" key="4">
    <source>
        <dbReference type="ARBA" id="ARBA00022777"/>
    </source>
</evidence>
<dbReference type="InterPro" id="IPR051175">
    <property type="entry name" value="CLK_kinases"/>
</dbReference>